<evidence type="ECO:0000313" key="3">
    <source>
        <dbReference type="Proteomes" id="UP001501627"/>
    </source>
</evidence>
<dbReference type="InterPro" id="IPR000073">
    <property type="entry name" value="AB_hydrolase_1"/>
</dbReference>
<accession>A0ABP7S4M2</accession>
<dbReference type="Proteomes" id="UP001501627">
    <property type="component" value="Unassembled WGS sequence"/>
</dbReference>
<protein>
    <submittedName>
        <fullName evidence="2">3-oxoadipate enol-lactonase</fullName>
    </submittedName>
</protein>
<dbReference type="EMBL" id="BAABBP010000053">
    <property type="protein sequence ID" value="GAA4006576.1"/>
    <property type="molecule type" value="Genomic_DNA"/>
</dbReference>
<dbReference type="Pfam" id="PF00561">
    <property type="entry name" value="Abhydrolase_1"/>
    <property type="match status" value="1"/>
</dbReference>
<gene>
    <name evidence="2" type="primary">pcaD</name>
    <name evidence="2" type="ORF">GCM10022279_33100</name>
</gene>
<dbReference type="RefSeq" id="WP_344869992.1">
    <property type="nucleotide sequence ID" value="NZ_BAABBP010000053.1"/>
</dbReference>
<proteinExistence type="predicted"/>
<name>A0ABP7S4M2_9BURK</name>
<dbReference type="Gene3D" id="3.40.50.1820">
    <property type="entry name" value="alpha/beta hydrolase"/>
    <property type="match status" value="1"/>
</dbReference>
<dbReference type="PANTHER" id="PTHR43194">
    <property type="entry name" value="HYDROLASE ALPHA/BETA FOLD FAMILY"/>
    <property type="match status" value="1"/>
</dbReference>
<dbReference type="SUPFAM" id="SSF53474">
    <property type="entry name" value="alpha/beta-Hydrolases"/>
    <property type="match status" value="1"/>
</dbReference>
<evidence type="ECO:0000313" key="2">
    <source>
        <dbReference type="EMBL" id="GAA4006576.1"/>
    </source>
</evidence>
<reference evidence="3" key="1">
    <citation type="journal article" date="2019" name="Int. J. Syst. Evol. Microbiol.">
        <title>The Global Catalogue of Microorganisms (GCM) 10K type strain sequencing project: providing services to taxonomists for standard genome sequencing and annotation.</title>
        <authorList>
            <consortium name="The Broad Institute Genomics Platform"/>
            <consortium name="The Broad Institute Genome Sequencing Center for Infectious Disease"/>
            <person name="Wu L."/>
            <person name="Ma J."/>
        </authorList>
    </citation>
    <scope>NUCLEOTIDE SEQUENCE [LARGE SCALE GENOMIC DNA]</scope>
    <source>
        <strain evidence="3">JCM 17561</strain>
    </source>
</reference>
<feature type="domain" description="AB hydrolase-1" evidence="1">
    <location>
        <begin position="42"/>
        <end position="221"/>
    </location>
</feature>
<comment type="caution">
    <text evidence="2">The sequence shown here is derived from an EMBL/GenBank/DDBJ whole genome shotgun (WGS) entry which is preliminary data.</text>
</comment>
<dbReference type="InterPro" id="IPR050228">
    <property type="entry name" value="Carboxylesterase_BioH"/>
</dbReference>
<sequence>MTTTSLNELVLIPDLNNTHAVFDSVVKALPASVQALAVDNPAIDTVEGIAQALLPTLPERFWLAGFSFGGYVALAMLEAAPQRVQGIALLCTSPFADGPEAIARRRTSLEKVEQGGYFNLIQSQAALAFHPDSLSNAALMAEREEMVRAYGAQRYLAHVRATIARPDRSVLLDGRRPTLVLAASHDKAFSVDTLWRYADRIPGVQKALINDAGHMAPMEKPIQVATALARWMQTPA</sequence>
<keyword evidence="3" id="KW-1185">Reference proteome</keyword>
<organism evidence="2 3">
    <name type="scientific">Comamonas faecalis</name>
    <dbReference type="NCBI Taxonomy" id="1387849"/>
    <lineage>
        <taxon>Bacteria</taxon>
        <taxon>Pseudomonadati</taxon>
        <taxon>Pseudomonadota</taxon>
        <taxon>Betaproteobacteria</taxon>
        <taxon>Burkholderiales</taxon>
        <taxon>Comamonadaceae</taxon>
        <taxon>Comamonas</taxon>
    </lineage>
</organism>
<dbReference type="PANTHER" id="PTHR43194:SF2">
    <property type="entry name" value="PEROXISOMAL MEMBRANE PROTEIN LPX1"/>
    <property type="match status" value="1"/>
</dbReference>
<dbReference type="InterPro" id="IPR029058">
    <property type="entry name" value="AB_hydrolase_fold"/>
</dbReference>
<evidence type="ECO:0000259" key="1">
    <source>
        <dbReference type="Pfam" id="PF00561"/>
    </source>
</evidence>